<dbReference type="EMBL" id="JASMQC010000014">
    <property type="protein sequence ID" value="KAK1940663.1"/>
    <property type="molecule type" value="Genomic_DNA"/>
</dbReference>
<feature type="compositionally biased region" description="Basic and acidic residues" evidence="1">
    <location>
        <begin position="62"/>
        <end position="85"/>
    </location>
</feature>
<protein>
    <submittedName>
        <fullName evidence="2">Uncharacterized protein</fullName>
    </submittedName>
</protein>
<proteinExistence type="predicted"/>
<evidence type="ECO:0000256" key="1">
    <source>
        <dbReference type="SAM" id="MobiDB-lite"/>
    </source>
</evidence>
<sequence>MARFWQTGVTRDAVLASAAPKKKKKKNRSAAQIRAGKVERAACRAVATAASAAATVGNGAVSEREGRGGPRSRVDPRCRDTTCAR</sequence>
<evidence type="ECO:0000313" key="2">
    <source>
        <dbReference type="EMBL" id="KAK1940663.1"/>
    </source>
</evidence>
<dbReference type="Proteomes" id="UP001259832">
    <property type="component" value="Unassembled WGS sequence"/>
</dbReference>
<evidence type="ECO:0000313" key="3">
    <source>
        <dbReference type="Proteomes" id="UP001259832"/>
    </source>
</evidence>
<keyword evidence="3" id="KW-1185">Reference proteome</keyword>
<comment type="caution">
    <text evidence="2">The sequence shown here is derived from an EMBL/GenBank/DDBJ whole genome shotgun (WGS) entry which is preliminary data.</text>
</comment>
<name>A0AAD9GLY1_9STRA</name>
<gene>
    <name evidence="2" type="ORF">P3T76_008114</name>
</gene>
<reference evidence="2" key="1">
    <citation type="submission" date="2023-08" db="EMBL/GenBank/DDBJ databases">
        <title>Reference Genome Resource for the Citrus Pathogen Phytophthora citrophthora.</title>
        <authorList>
            <person name="Moller H."/>
            <person name="Coetzee B."/>
            <person name="Rose L.J."/>
            <person name="Van Niekerk J.M."/>
        </authorList>
    </citation>
    <scope>NUCLEOTIDE SEQUENCE</scope>
    <source>
        <strain evidence="2">STE-U-9442</strain>
    </source>
</reference>
<organism evidence="2 3">
    <name type="scientific">Phytophthora citrophthora</name>
    <dbReference type="NCBI Taxonomy" id="4793"/>
    <lineage>
        <taxon>Eukaryota</taxon>
        <taxon>Sar</taxon>
        <taxon>Stramenopiles</taxon>
        <taxon>Oomycota</taxon>
        <taxon>Peronosporomycetes</taxon>
        <taxon>Peronosporales</taxon>
        <taxon>Peronosporaceae</taxon>
        <taxon>Phytophthora</taxon>
    </lineage>
</organism>
<feature type="region of interest" description="Disordered" evidence="1">
    <location>
        <begin position="57"/>
        <end position="85"/>
    </location>
</feature>
<dbReference type="AlphaFoldDB" id="A0AAD9GLY1"/>
<accession>A0AAD9GLY1</accession>